<organism evidence="3 4">
    <name type="scientific">Ranatra chinensis</name>
    <dbReference type="NCBI Taxonomy" id="642074"/>
    <lineage>
        <taxon>Eukaryota</taxon>
        <taxon>Metazoa</taxon>
        <taxon>Ecdysozoa</taxon>
        <taxon>Arthropoda</taxon>
        <taxon>Hexapoda</taxon>
        <taxon>Insecta</taxon>
        <taxon>Pterygota</taxon>
        <taxon>Neoptera</taxon>
        <taxon>Paraneoptera</taxon>
        <taxon>Hemiptera</taxon>
        <taxon>Heteroptera</taxon>
        <taxon>Panheteroptera</taxon>
        <taxon>Nepomorpha</taxon>
        <taxon>Nepidae</taxon>
        <taxon>Ranatrinae</taxon>
        <taxon>Ranatra</taxon>
    </lineage>
</organism>
<feature type="transmembrane region" description="Helical" evidence="2">
    <location>
        <begin position="145"/>
        <end position="163"/>
    </location>
</feature>
<evidence type="ECO:0000313" key="3">
    <source>
        <dbReference type="EMBL" id="KAL1129123.1"/>
    </source>
</evidence>
<feature type="compositionally biased region" description="Gly residues" evidence="1">
    <location>
        <begin position="101"/>
        <end position="110"/>
    </location>
</feature>
<keyword evidence="2" id="KW-0812">Transmembrane</keyword>
<protein>
    <submittedName>
        <fullName evidence="3">Uncharacterized protein</fullName>
    </submittedName>
</protein>
<feature type="region of interest" description="Disordered" evidence="1">
    <location>
        <begin position="98"/>
        <end position="126"/>
    </location>
</feature>
<dbReference type="EMBL" id="JBFDAA010000009">
    <property type="protein sequence ID" value="KAL1129123.1"/>
    <property type="molecule type" value="Genomic_DNA"/>
</dbReference>
<evidence type="ECO:0000313" key="4">
    <source>
        <dbReference type="Proteomes" id="UP001558652"/>
    </source>
</evidence>
<keyword evidence="2" id="KW-1133">Transmembrane helix</keyword>
<keyword evidence="2" id="KW-0472">Membrane</keyword>
<dbReference type="AlphaFoldDB" id="A0ABD0YCT5"/>
<evidence type="ECO:0000256" key="1">
    <source>
        <dbReference type="SAM" id="MobiDB-lite"/>
    </source>
</evidence>
<proteinExistence type="predicted"/>
<name>A0ABD0YCT5_9HEMI</name>
<dbReference type="Proteomes" id="UP001558652">
    <property type="component" value="Unassembled WGS sequence"/>
</dbReference>
<keyword evidence="4" id="KW-1185">Reference proteome</keyword>
<accession>A0ABD0YCT5</accession>
<gene>
    <name evidence="3" type="ORF">AAG570_013654</name>
</gene>
<comment type="caution">
    <text evidence="3">The sequence shown here is derived from an EMBL/GenBank/DDBJ whole genome shotgun (WGS) entry which is preliminary data.</text>
</comment>
<sequence>MASKRRNMFYEKKKQETTGIERISALGRHLQLERMRVITVQLAPKRVIREQEAGDDGKSQLNGANDLAVCLPYVPYVKGGCQESDIDLRHDERHAVHEMNTGGGGVGGGSQRKSSSGRLERPPESQWNVQVVKVKTRCFWNACKALSFGLVLMLIGTTMATLGT</sequence>
<evidence type="ECO:0000256" key="2">
    <source>
        <dbReference type="SAM" id="Phobius"/>
    </source>
</evidence>
<reference evidence="3 4" key="1">
    <citation type="submission" date="2024-07" db="EMBL/GenBank/DDBJ databases">
        <title>Chromosome-level genome assembly of the water stick insect Ranatra chinensis (Heteroptera: Nepidae).</title>
        <authorList>
            <person name="Liu X."/>
        </authorList>
    </citation>
    <scope>NUCLEOTIDE SEQUENCE [LARGE SCALE GENOMIC DNA]</scope>
    <source>
        <strain evidence="3">Cailab_2021Rc</strain>
        <tissue evidence="3">Muscle</tissue>
    </source>
</reference>